<name>A0AAW7DPA9_9GAMM</name>
<evidence type="ECO:0000256" key="4">
    <source>
        <dbReference type="SAM" id="SignalP"/>
    </source>
</evidence>
<dbReference type="AlphaFoldDB" id="A0AAW7DPA9"/>
<evidence type="ECO:0000256" key="3">
    <source>
        <dbReference type="ARBA" id="ARBA00022729"/>
    </source>
</evidence>
<evidence type="ECO:0000313" key="6">
    <source>
        <dbReference type="Proteomes" id="UP001173465"/>
    </source>
</evidence>
<gene>
    <name evidence="5" type="primary">dctP</name>
    <name evidence="5" type="ORF">HX099_04895</name>
</gene>
<feature type="chain" id="PRO_5043712032" evidence="4">
    <location>
        <begin position="30"/>
        <end position="339"/>
    </location>
</feature>
<feature type="signal peptide" evidence="4">
    <location>
        <begin position="1"/>
        <end position="29"/>
    </location>
</feature>
<reference evidence="5" key="2">
    <citation type="journal article" date="2022" name="Sci. Total Environ.">
        <title>Prevalence, transmission, and molecular epidemiology of tet(X)-positive bacteria among humans, animals, and environmental niches in China: An epidemiological, and genomic-based study.</title>
        <authorList>
            <person name="Dong N."/>
            <person name="Zeng Y."/>
            <person name="Cai C."/>
            <person name="Sun C."/>
            <person name="Lu J."/>
            <person name="Liu C."/>
            <person name="Zhou H."/>
            <person name="Sun Q."/>
            <person name="Shu L."/>
            <person name="Wang H."/>
            <person name="Wang Y."/>
            <person name="Wang S."/>
            <person name="Wu C."/>
            <person name="Chan E.W."/>
            <person name="Chen G."/>
            <person name="Shen Z."/>
            <person name="Chen S."/>
            <person name="Zhang R."/>
        </authorList>
    </citation>
    <scope>NUCLEOTIDE SEQUENCE</scope>
    <source>
        <strain evidence="5">DF46-2-2</strain>
    </source>
</reference>
<dbReference type="RefSeq" id="WP_286593419.1">
    <property type="nucleotide sequence ID" value="NZ_JACANB010000002.1"/>
</dbReference>
<dbReference type="PANTHER" id="PTHR33376:SF7">
    <property type="entry name" value="C4-DICARBOXYLATE-BINDING PROTEIN DCTB"/>
    <property type="match status" value="1"/>
</dbReference>
<keyword evidence="2" id="KW-0813">Transport</keyword>
<dbReference type="NCBIfam" id="NF037995">
    <property type="entry name" value="TRAP_S1"/>
    <property type="match status" value="1"/>
</dbReference>
<reference evidence="5" key="1">
    <citation type="submission" date="2020-06" db="EMBL/GenBank/DDBJ databases">
        <authorList>
            <person name="Dong N."/>
        </authorList>
    </citation>
    <scope>NUCLEOTIDE SEQUENCE</scope>
    <source>
        <strain evidence="5">DF46-2-2</strain>
    </source>
</reference>
<keyword evidence="3 4" id="KW-0732">Signal</keyword>
<dbReference type="Gene3D" id="3.40.190.170">
    <property type="entry name" value="Bacterial extracellular solute-binding protein, family 7"/>
    <property type="match status" value="1"/>
</dbReference>
<dbReference type="PANTHER" id="PTHR33376">
    <property type="match status" value="1"/>
</dbReference>
<evidence type="ECO:0000256" key="1">
    <source>
        <dbReference type="ARBA" id="ARBA00009023"/>
    </source>
</evidence>
<dbReference type="Proteomes" id="UP001173465">
    <property type="component" value="Unassembled WGS sequence"/>
</dbReference>
<dbReference type="GO" id="GO:0055085">
    <property type="term" value="P:transmembrane transport"/>
    <property type="evidence" value="ECO:0007669"/>
    <property type="project" value="InterPro"/>
</dbReference>
<dbReference type="InterPro" id="IPR018389">
    <property type="entry name" value="DctP_fam"/>
</dbReference>
<dbReference type="EMBL" id="JACANB010000002">
    <property type="protein sequence ID" value="MDM1696004.1"/>
    <property type="molecule type" value="Genomic_DNA"/>
</dbReference>
<proteinExistence type="inferred from homology"/>
<accession>A0AAW7DPA9</accession>
<dbReference type="InterPro" id="IPR038404">
    <property type="entry name" value="TRAP_DctP_sf"/>
</dbReference>
<comment type="similarity">
    <text evidence="1">Belongs to the bacterial solute-binding protein 7 family.</text>
</comment>
<comment type="caution">
    <text evidence="5">The sequence shown here is derived from an EMBL/GenBank/DDBJ whole genome shotgun (WGS) entry which is preliminary data.</text>
</comment>
<organism evidence="5 6">
    <name type="scientific">Thiopseudomonas alkaliphila</name>
    <dbReference type="NCBI Taxonomy" id="1697053"/>
    <lineage>
        <taxon>Bacteria</taxon>
        <taxon>Pseudomonadati</taxon>
        <taxon>Pseudomonadota</taxon>
        <taxon>Gammaproteobacteria</taxon>
        <taxon>Pseudomonadales</taxon>
        <taxon>Pseudomonadaceae</taxon>
        <taxon>Thiopseudomonas</taxon>
    </lineage>
</organism>
<dbReference type="Pfam" id="PF03480">
    <property type="entry name" value="DctP"/>
    <property type="match status" value="1"/>
</dbReference>
<protein>
    <submittedName>
        <fullName evidence="5">TRAP transporter substrate-binding protein DctP</fullName>
    </submittedName>
</protein>
<sequence length="339" mass="37871">MMNFKIKPLIGSCLLAASLMLPTLQSTQAAEKLMLGHAFPSEHIFHLTSATFMDELKNNGAKINVDYHPGGSLGDWASIFEQSMEGVVHMTMSFGSSEFDPRLDLTFMSYIVSDWDQAFKAYGPNGKMTDIYNEILGEMDLAVLGIIPTGFGSIAMRKGNKAEPVNFPQDAKGIKIRVPAIQVGIERFKSLGFNPVPIPLSELYTALQLGTIDATGIQTPSDIWLIRDVVESYILTKDYFEHAFWVVNKSWLKKLSNEDREKLFAAAEKTMIKVWDEAQAVDANFLEKVEKSGIKIVKLTPEQDAQAKKLVYAHEWPFMEKALGPKIMGVLREIAELED</sequence>
<evidence type="ECO:0000256" key="2">
    <source>
        <dbReference type="ARBA" id="ARBA00022448"/>
    </source>
</evidence>
<evidence type="ECO:0000313" key="5">
    <source>
        <dbReference type="EMBL" id="MDM1696004.1"/>
    </source>
</evidence>